<keyword evidence="2 4" id="KW-0450">Lipoyl</keyword>
<protein>
    <recommendedName>
        <fullName evidence="5">Glycine cleavage system H protein</fullName>
    </recommendedName>
</protein>
<dbReference type="HAMAP" id="MF_00272">
    <property type="entry name" value="GcvH"/>
    <property type="match status" value="1"/>
</dbReference>
<evidence type="ECO:0000256" key="3">
    <source>
        <dbReference type="ARBA" id="ARBA00022946"/>
    </source>
</evidence>
<dbReference type="CDD" id="cd06848">
    <property type="entry name" value="GCS_H"/>
    <property type="match status" value="1"/>
</dbReference>
<comment type="subunit">
    <text evidence="5">The glycine cleavage system is composed of four proteins: P, T, L and H.</text>
</comment>
<organism evidence="8">
    <name type="scientific">Strongyloides stercoralis</name>
    <name type="common">Threadworm</name>
    <dbReference type="NCBI Taxonomy" id="6248"/>
    <lineage>
        <taxon>Eukaryota</taxon>
        <taxon>Metazoa</taxon>
        <taxon>Ecdysozoa</taxon>
        <taxon>Nematoda</taxon>
        <taxon>Chromadorea</taxon>
        <taxon>Rhabditida</taxon>
        <taxon>Tylenchina</taxon>
        <taxon>Panagrolaimomorpha</taxon>
        <taxon>Strongyloidoidea</taxon>
        <taxon>Strongyloididae</taxon>
        <taxon>Strongyloides</taxon>
    </lineage>
</organism>
<dbReference type="InterPro" id="IPR000089">
    <property type="entry name" value="Biotin_lipoyl"/>
</dbReference>
<evidence type="ECO:0000313" key="7">
    <source>
        <dbReference type="Proteomes" id="UP000035681"/>
    </source>
</evidence>
<keyword evidence="7" id="KW-1185">Reference proteome</keyword>
<accession>A0A0K0DWR1</accession>
<dbReference type="PROSITE" id="PS50968">
    <property type="entry name" value="BIOTINYL_LIPOYL"/>
    <property type="match status" value="1"/>
</dbReference>
<dbReference type="NCBIfam" id="TIGR00527">
    <property type="entry name" value="gcvH"/>
    <property type="match status" value="1"/>
</dbReference>
<comment type="function">
    <text evidence="5">The H protein shuttles the methylamine group of glycine from the P protein to the T protein.</text>
</comment>
<feature type="modified residue" description="N6-lipoyllysine" evidence="4">
    <location>
        <position position="92"/>
    </location>
</feature>
<evidence type="ECO:0000259" key="6">
    <source>
        <dbReference type="PROSITE" id="PS50968"/>
    </source>
</evidence>
<reference evidence="8" key="1">
    <citation type="submission" date="2015-08" db="UniProtKB">
        <authorList>
            <consortium name="WormBaseParasite"/>
        </authorList>
    </citation>
    <scope>IDENTIFICATION</scope>
</reference>
<comment type="subcellular location">
    <subcellularLocation>
        <location evidence="5">Mitochondrion</location>
    </subcellularLocation>
</comment>
<dbReference type="InterPro" id="IPR033753">
    <property type="entry name" value="GCV_H/Fam206"/>
</dbReference>
<keyword evidence="3 5" id="KW-0809">Transit peptide</keyword>
<dbReference type="InterPro" id="IPR002930">
    <property type="entry name" value="GCV_H"/>
</dbReference>
<dbReference type="GO" id="GO:0019464">
    <property type="term" value="P:glycine decarboxylation via glycine cleavage system"/>
    <property type="evidence" value="ECO:0007669"/>
    <property type="project" value="UniProtKB-UniRule"/>
</dbReference>
<dbReference type="InterPro" id="IPR003016">
    <property type="entry name" value="2-oxoA_DH_lipoyl-BS"/>
</dbReference>
<evidence type="ECO:0000256" key="2">
    <source>
        <dbReference type="ARBA" id="ARBA00022823"/>
    </source>
</evidence>
<dbReference type="SUPFAM" id="SSF51230">
    <property type="entry name" value="Single hybrid motif"/>
    <property type="match status" value="1"/>
</dbReference>
<dbReference type="WBParaSite" id="TCONS_00006231.p1">
    <property type="protein sequence ID" value="TCONS_00006231.p1"/>
    <property type="gene ID" value="XLOC_004399"/>
</dbReference>
<comment type="cofactor">
    <cofactor evidence="5">
        <name>(R)-lipoate</name>
        <dbReference type="ChEBI" id="CHEBI:83088"/>
    </cofactor>
    <text evidence="5">Binds 1 lipoyl cofactor covalently.</text>
</comment>
<evidence type="ECO:0000256" key="1">
    <source>
        <dbReference type="ARBA" id="ARBA00009249"/>
    </source>
</evidence>
<dbReference type="AlphaFoldDB" id="A0A0K0DWR1"/>
<dbReference type="InterPro" id="IPR017453">
    <property type="entry name" value="GCV_H_sub"/>
</dbReference>
<dbReference type="PROSITE" id="PS00189">
    <property type="entry name" value="LIPOYL"/>
    <property type="match status" value="1"/>
</dbReference>
<dbReference type="WBParaSite" id="SSTP_0000167800.1">
    <property type="protein sequence ID" value="SSTP_0000167800.1"/>
    <property type="gene ID" value="SSTP_0000167800"/>
</dbReference>
<dbReference type="Pfam" id="PF01597">
    <property type="entry name" value="GCV_H"/>
    <property type="match status" value="1"/>
</dbReference>
<dbReference type="PANTHER" id="PTHR11715">
    <property type="entry name" value="GLYCINE CLEAVAGE SYSTEM H PROTEIN"/>
    <property type="match status" value="1"/>
</dbReference>
<evidence type="ECO:0000256" key="4">
    <source>
        <dbReference type="PIRSR" id="PIRSR617453-50"/>
    </source>
</evidence>
<dbReference type="Gene3D" id="2.40.50.100">
    <property type="match status" value="1"/>
</dbReference>
<dbReference type="STRING" id="6248.A0A0K0DWR1"/>
<dbReference type="PANTHER" id="PTHR11715:SF3">
    <property type="entry name" value="GLYCINE CLEAVAGE SYSTEM H PROTEIN-RELATED"/>
    <property type="match status" value="1"/>
</dbReference>
<dbReference type="Proteomes" id="UP000035681">
    <property type="component" value="Unplaced"/>
</dbReference>
<dbReference type="GO" id="GO:0009249">
    <property type="term" value="P:protein lipoylation"/>
    <property type="evidence" value="ECO:0007669"/>
    <property type="project" value="TreeGrafter"/>
</dbReference>
<dbReference type="GO" id="GO:0005739">
    <property type="term" value="C:mitochondrion"/>
    <property type="evidence" value="ECO:0007669"/>
    <property type="project" value="UniProtKB-SubCell"/>
</dbReference>
<dbReference type="GO" id="GO:0005960">
    <property type="term" value="C:glycine cleavage complex"/>
    <property type="evidence" value="ECO:0007669"/>
    <property type="project" value="UniProtKB-UniRule"/>
</dbReference>
<keyword evidence="5" id="KW-0496">Mitochondrion</keyword>
<name>A0A0K0DWR1_STRER</name>
<proteinExistence type="inferred from homology"/>
<comment type="similarity">
    <text evidence="1 5">Belongs to the GcvH family.</text>
</comment>
<evidence type="ECO:0000256" key="5">
    <source>
        <dbReference type="RuleBase" id="RU364055"/>
    </source>
</evidence>
<feature type="domain" description="Lipoyl-binding" evidence="6">
    <location>
        <begin position="51"/>
        <end position="133"/>
    </location>
</feature>
<dbReference type="NCBIfam" id="NF002270">
    <property type="entry name" value="PRK01202.1"/>
    <property type="match status" value="1"/>
</dbReference>
<dbReference type="InterPro" id="IPR011053">
    <property type="entry name" value="Single_hybrid_motif"/>
</dbReference>
<evidence type="ECO:0000313" key="8">
    <source>
        <dbReference type="WBParaSite" id="SSTP_0000167800.1"/>
    </source>
</evidence>
<sequence>MFGTRAFMLLPISSKIVRINLINSYFQTARNCSTGRFYTKKHEWVMIKNEVGTVGISDYAQESLGDIVYVELPEIGGEVEKGDSVGTIESVKAASDVYTPLSGKIHEINENLADEPNIINKSPYEKGWLFKIVLSNSEELKDLMNEDAYQKFKQEEGDH</sequence>